<proteinExistence type="predicted"/>
<evidence type="ECO:0000313" key="6">
    <source>
        <dbReference type="EMBL" id="ANF56303.1"/>
    </source>
</evidence>
<dbReference type="GO" id="GO:0045892">
    <property type="term" value="P:negative regulation of DNA-templated transcription"/>
    <property type="evidence" value="ECO:0007669"/>
    <property type="project" value="TreeGrafter"/>
</dbReference>
<evidence type="ECO:0000259" key="4">
    <source>
        <dbReference type="PROSITE" id="PS51077"/>
    </source>
</evidence>
<protein>
    <submittedName>
        <fullName evidence="6">IclR family transcriptional regulator</fullName>
    </submittedName>
</protein>
<keyword evidence="3" id="KW-0804">Transcription</keyword>
<dbReference type="Pfam" id="PF09339">
    <property type="entry name" value="HTH_IclR"/>
    <property type="match status" value="1"/>
</dbReference>
<gene>
    <name evidence="6" type="ORF">A5892_01525</name>
</gene>
<dbReference type="Pfam" id="PF01614">
    <property type="entry name" value="IclR_C"/>
    <property type="match status" value="1"/>
</dbReference>
<evidence type="ECO:0000313" key="7">
    <source>
        <dbReference type="Proteomes" id="UP000077875"/>
    </source>
</evidence>
<dbReference type="AlphaFoldDB" id="A0A172YAM9"/>
<evidence type="ECO:0000259" key="5">
    <source>
        <dbReference type="PROSITE" id="PS51078"/>
    </source>
</evidence>
<dbReference type="Gene3D" id="1.10.10.10">
    <property type="entry name" value="Winged helix-like DNA-binding domain superfamily/Winged helix DNA-binding domain"/>
    <property type="match status" value="1"/>
</dbReference>
<reference evidence="6 7" key="1">
    <citation type="submission" date="2016-04" db="EMBL/GenBank/DDBJ databases">
        <title>Complete Genome Sequence of Halotalea alkalilenta IHB B 13600.</title>
        <authorList>
            <person name="Swarnkar M.K."/>
            <person name="Sharma A."/>
            <person name="Kaushal K."/>
            <person name="Soni R."/>
            <person name="Rana S."/>
            <person name="Singh A.K."/>
            <person name="Gulati A."/>
        </authorList>
    </citation>
    <scope>NUCLEOTIDE SEQUENCE [LARGE SCALE GENOMIC DNA]</scope>
    <source>
        <strain evidence="6 7">IHB B 13600</strain>
    </source>
</reference>
<dbReference type="PANTHER" id="PTHR30136:SF35">
    <property type="entry name" value="HTH-TYPE TRANSCRIPTIONAL REGULATOR RV1719"/>
    <property type="match status" value="1"/>
</dbReference>
<evidence type="ECO:0000256" key="2">
    <source>
        <dbReference type="ARBA" id="ARBA00023125"/>
    </source>
</evidence>
<dbReference type="SMART" id="SM00346">
    <property type="entry name" value="HTH_ICLR"/>
    <property type="match status" value="1"/>
</dbReference>
<keyword evidence="2" id="KW-0238">DNA-binding</keyword>
<dbReference type="PANTHER" id="PTHR30136">
    <property type="entry name" value="HELIX-TURN-HELIX TRANSCRIPTIONAL REGULATOR, ICLR FAMILY"/>
    <property type="match status" value="1"/>
</dbReference>
<dbReference type="InterPro" id="IPR050707">
    <property type="entry name" value="HTH_MetabolicPath_Reg"/>
</dbReference>
<feature type="domain" description="HTH iclR-type" evidence="4">
    <location>
        <begin position="10"/>
        <end position="73"/>
    </location>
</feature>
<dbReference type="InterPro" id="IPR036390">
    <property type="entry name" value="WH_DNA-bd_sf"/>
</dbReference>
<dbReference type="InterPro" id="IPR014757">
    <property type="entry name" value="Tscrpt_reg_IclR_C"/>
</dbReference>
<dbReference type="PROSITE" id="PS51078">
    <property type="entry name" value="ICLR_ED"/>
    <property type="match status" value="1"/>
</dbReference>
<dbReference type="InterPro" id="IPR036388">
    <property type="entry name" value="WH-like_DNA-bd_sf"/>
</dbReference>
<name>A0A172YAM9_9GAMM</name>
<keyword evidence="7" id="KW-1185">Reference proteome</keyword>
<dbReference type="InterPro" id="IPR005471">
    <property type="entry name" value="Tscrpt_reg_IclR_N"/>
</dbReference>
<evidence type="ECO:0000256" key="1">
    <source>
        <dbReference type="ARBA" id="ARBA00023015"/>
    </source>
</evidence>
<organism evidence="6 7">
    <name type="scientific">Halotalea alkalilenta</name>
    <dbReference type="NCBI Taxonomy" id="376489"/>
    <lineage>
        <taxon>Bacteria</taxon>
        <taxon>Pseudomonadati</taxon>
        <taxon>Pseudomonadota</taxon>
        <taxon>Gammaproteobacteria</taxon>
        <taxon>Oceanospirillales</taxon>
        <taxon>Halomonadaceae</taxon>
        <taxon>Halotalea</taxon>
    </lineage>
</organism>
<dbReference type="KEGG" id="haa:A5892_01525"/>
<dbReference type="EMBL" id="CP015243">
    <property type="protein sequence ID" value="ANF56303.1"/>
    <property type="molecule type" value="Genomic_DNA"/>
</dbReference>
<dbReference type="STRING" id="376489.A5892_01525"/>
<accession>A0A172YAM9</accession>
<dbReference type="Proteomes" id="UP000077875">
    <property type="component" value="Chromosome"/>
</dbReference>
<dbReference type="GO" id="GO:0003700">
    <property type="term" value="F:DNA-binding transcription factor activity"/>
    <property type="evidence" value="ECO:0007669"/>
    <property type="project" value="TreeGrafter"/>
</dbReference>
<dbReference type="Gene3D" id="3.30.450.40">
    <property type="match status" value="1"/>
</dbReference>
<sequence>MTIPRAKSGAQLLDRAVALLDLVADGSSEGETLKSLCERSNLNKPTCHRILNALVEHGLLNRDPEGRRYRLGTKLMVFGAKAANGPGLRSQCQPALERMRRTTGETAMLMARDGDDSVCIDRYDGDCLLQTLTGSIGGSVPLGVGPGSLAMLAFLPQEQCEEIVARNRPRIAAYPALSDGRLWQLIEQTRVQGYALDSGELLPGVAGISMPLHVVETGPIASLSLTFLSARLNPELIERYVALLREEIALIEPYLNPLDRRLTSPERVLGQH</sequence>
<evidence type="ECO:0000256" key="3">
    <source>
        <dbReference type="ARBA" id="ARBA00023163"/>
    </source>
</evidence>
<keyword evidence="1" id="KW-0805">Transcription regulation</keyword>
<dbReference type="PROSITE" id="PS51077">
    <property type="entry name" value="HTH_ICLR"/>
    <property type="match status" value="1"/>
</dbReference>
<dbReference type="GO" id="GO:0003677">
    <property type="term" value="F:DNA binding"/>
    <property type="evidence" value="ECO:0007669"/>
    <property type="project" value="UniProtKB-KW"/>
</dbReference>
<dbReference type="SUPFAM" id="SSF46785">
    <property type="entry name" value="Winged helix' DNA-binding domain"/>
    <property type="match status" value="1"/>
</dbReference>
<dbReference type="SUPFAM" id="SSF55781">
    <property type="entry name" value="GAF domain-like"/>
    <property type="match status" value="1"/>
</dbReference>
<dbReference type="RefSeq" id="WP_064121290.1">
    <property type="nucleotide sequence ID" value="NZ_CP015243.1"/>
</dbReference>
<dbReference type="InterPro" id="IPR029016">
    <property type="entry name" value="GAF-like_dom_sf"/>
</dbReference>
<feature type="domain" description="IclR-ED" evidence="5">
    <location>
        <begin position="74"/>
        <end position="257"/>
    </location>
</feature>